<keyword evidence="1" id="KW-0805">Transcription regulation</keyword>
<evidence type="ECO:0000256" key="2">
    <source>
        <dbReference type="ARBA" id="ARBA00023125"/>
    </source>
</evidence>
<sequence>MGAKPILLFDCLSLMVLLKYRTNVQYARGGVKWMSMNKKQIQTEQTKKKLADASRALFVQKGYKATSIEDIVAATGSSKGNIYYHFKSKEGLFLYLIDEWDREWEENWAAKEHLYHTSTEKIYGLAEQLILDDMNHPLTKAADEFFTGEKKENDIEERISLMFERHIQFNKQLVEQGIESGEFKADNADNLALILESTIIGLSQLSRGMEPEQALALYRQAASVFLYGIAKDKA</sequence>
<keyword evidence="7" id="KW-1185">Reference proteome</keyword>
<dbReference type="PROSITE" id="PS50977">
    <property type="entry name" value="HTH_TETR_2"/>
    <property type="match status" value="1"/>
</dbReference>
<dbReference type="PANTHER" id="PTHR47506:SF1">
    <property type="entry name" value="HTH-TYPE TRANSCRIPTIONAL REGULATOR YJDC"/>
    <property type="match status" value="1"/>
</dbReference>
<dbReference type="Proteomes" id="UP000248827">
    <property type="component" value="Unassembled WGS sequence"/>
</dbReference>
<gene>
    <name evidence="6" type="ORF">DET54_1157</name>
</gene>
<accession>A0ABX9BEA7</accession>
<keyword evidence="3" id="KW-0804">Transcription</keyword>
<evidence type="ECO:0000256" key="1">
    <source>
        <dbReference type="ARBA" id="ARBA00023015"/>
    </source>
</evidence>
<dbReference type="EMBL" id="QLLI01000015">
    <property type="protein sequence ID" value="RAI88522.1"/>
    <property type="molecule type" value="Genomic_DNA"/>
</dbReference>
<dbReference type="InterPro" id="IPR023772">
    <property type="entry name" value="DNA-bd_HTH_TetR-type_CS"/>
</dbReference>
<dbReference type="InterPro" id="IPR001647">
    <property type="entry name" value="HTH_TetR"/>
</dbReference>
<dbReference type="InterPro" id="IPR009057">
    <property type="entry name" value="Homeodomain-like_sf"/>
</dbReference>
<dbReference type="Pfam" id="PF08360">
    <property type="entry name" value="TetR_C_5"/>
    <property type="match status" value="1"/>
</dbReference>
<reference evidence="6 7" key="1">
    <citation type="submission" date="2018-06" db="EMBL/GenBank/DDBJ databases">
        <title>Freshwater and sediment microbial communities from various areas in North America, analyzing microbe dynamics in response to fracking.</title>
        <authorList>
            <person name="Lamendella R."/>
        </authorList>
    </citation>
    <scope>NUCLEOTIDE SEQUENCE [LARGE SCALE GENOMIC DNA]</scope>
    <source>
        <strain evidence="6 7">NG-13</strain>
    </source>
</reference>
<name>A0ABX9BEA7_9BACL</name>
<evidence type="ECO:0000313" key="6">
    <source>
        <dbReference type="EMBL" id="RAI88522.1"/>
    </source>
</evidence>
<dbReference type="Gene3D" id="1.10.357.10">
    <property type="entry name" value="Tetracycline Repressor, domain 2"/>
    <property type="match status" value="1"/>
</dbReference>
<proteinExistence type="predicted"/>
<evidence type="ECO:0000256" key="4">
    <source>
        <dbReference type="PROSITE-ProRule" id="PRU00335"/>
    </source>
</evidence>
<feature type="domain" description="HTH tetR-type" evidence="5">
    <location>
        <begin position="44"/>
        <end position="104"/>
    </location>
</feature>
<dbReference type="SUPFAM" id="SSF46689">
    <property type="entry name" value="Homeodomain-like"/>
    <property type="match status" value="1"/>
</dbReference>
<protein>
    <submittedName>
        <fullName evidence="6">TetR family transcriptional regulator</fullName>
    </submittedName>
</protein>
<dbReference type="InterPro" id="IPR036271">
    <property type="entry name" value="Tet_transcr_reg_TetR-rel_C_sf"/>
</dbReference>
<dbReference type="Pfam" id="PF00440">
    <property type="entry name" value="TetR_N"/>
    <property type="match status" value="1"/>
</dbReference>
<dbReference type="SUPFAM" id="SSF48498">
    <property type="entry name" value="Tetracyclin repressor-like, C-terminal domain"/>
    <property type="match status" value="1"/>
</dbReference>
<feature type="DNA-binding region" description="H-T-H motif" evidence="4">
    <location>
        <begin position="67"/>
        <end position="86"/>
    </location>
</feature>
<evidence type="ECO:0000256" key="3">
    <source>
        <dbReference type="ARBA" id="ARBA00023163"/>
    </source>
</evidence>
<evidence type="ECO:0000259" key="5">
    <source>
        <dbReference type="PROSITE" id="PS50977"/>
    </source>
</evidence>
<dbReference type="PROSITE" id="PS01081">
    <property type="entry name" value="HTH_TETR_1"/>
    <property type="match status" value="1"/>
</dbReference>
<dbReference type="InterPro" id="IPR013571">
    <property type="entry name" value="Tscrpt_reg_QacR_C"/>
</dbReference>
<organism evidence="6 7">
    <name type="scientific">Paenibacillus pabuli</name>
    <dbReference type="NCBI Taxonomy" id="1472"/>
    <lineage>
        <taxon>Bacteria</taxon>
        <taxon>Bacillati</taxon>
        <taxon>Bacillota</taxon>
        <taxon>Bacilli</taxon>
        <taxon>Bacillales</taxon>
        <taxon>Paenibacillaceae</taxon>
        <taxon>Paenibacillus</taxon>
    </lineage>
</organism>
<keyword evidence="2 4" id="KW-0238">DNA-binding</keyword>
<comment type="caution">
    <text evidence="6">The sequence shown here is derived from an EMBL/GenBank/DDBJ whole genome shotgun (WGS) entry which is preliminary data.</text>
</comment>
<dbReference type="Gene3D" id="1.10.10.60">
    <property type="entry name" value="Homeodomain-like"/>
    <property type="match status" value="1"/>
</dbReference>
<dbReference type="PRINTS" id="PR00455">
    <property type="entry name" value="HTHTETR"/>
</dbReference>
<dbReference type="PANTHER" id="PTHR47506">
    <property type="entry name" value="TRANSCRIPTIONAL REGULATORY PROTEIN"/>
    <property type="match status" value="1"/>
</dbReference>
<evidence type="ECO:0000313" key="7">
    <source>
        <dbReference type="Proteomes" id="UP000248827"/>
    </source>
</evidence>